<proteinExistence type="inferred from homology"/>
<dbReference type="InterPro" id="IPR012347">
    <property type="entry name" value="Ferritin-like"/>
</dbReference>
<comment type="caution">
    <text evidence="10">The sequence shown here is derived from an EMBL/GenBank/DDBJ whole genome shotgun (WGS) entry which is preliminary data.</text>
</comment>
<dbReference type="GO" id="GO:0006879">
    <property type="term" value="P:intracellular iron ion homeostasis"/>
    <property type="evidence" value="ECO:0007669"/>
    <property type="project" value="UniProtKB-KW"/>
</dbReference>
<dbReference type="GO" id="GO:0006826">
    <property type="term" value="P:iron ion transport"/>
    <property type="evidence" value="ECO:0007669"/>
    <property type="project" value="InterPro"/>
</dbReference>
<keyword evidence="4 8" id="KW-0479">Metal-binding</keyword>
<reference evidence="10 11" key="1">
    <citation type="submission" date="2016-06" db="EMBL/GenBank/DDBJ databases">
        <title>The Draft Genome Sequence and Annotation of the Desert Woodrat Neotoma lepida.</title>
        <authorList>
            <person name="Campbell M."/>
            <person name="Oakeson K.F."/>
            <person name="Yandell M."/>
            <person name="Halpert J.R."/>
            <person name="Dearing D."/>
        </authorList>
    </citation>
    <scope>NUCLEOTIDE SEQUENCE [LARGE SCALE GENOMIC DNA]</scope>
    <source>
        <strain evidence="10">417</strain>
        <tissue evidence="10">Liver</tissue>
    </source>
</reference>
<dbReference type="InterPro" id="IPR008331">
    <property type="entry name" value="Ferritin_DPS_dom"/>
</dbReference>
<dbReference type="Pfam" id="PF00210">
    <property type="entry name" value="Ferritin"/>
    <property type="match status" value="1"/>
</dbReference>
<accession>A0A1A6HQS8</accession>
<comment type="similarity">
    <text evidence="2 8">Belongs to the ferritin family.</text>
</comment>
<keyword evidence="6 8" id="KW-0408">Iron</keyword>
<evidence type="ECO:0000259" key="9">
    <source>
        <dbReference type="PROSITE" id="PS50905"/>
    </source>
</evidence>
<comment type="catalytic activity">
    <reaction evidence="7">
        <text>4 Fe(2+) + O2 + 4 H(+) = 4 Fe(3+) + 2 H2O</text>
        <dbReference type="Rhea" id="RHEA:11148"/>
        <dbReference type="ChEBI" id="CHEBI:15377"/>
        <dbReference type="ChEBI" id="CHEBI:15378"/>
        <dbReference type="ChEBI" id="CHEBI:15379"/>
        <dbReference type="ChEBI" id="CHEBI:29033"/>
        <dbReference type="ChEBI" id="CHEBI:29034"/>
        <dbReference type="EC" id="1.16.3.1"/>
    </reaction>
</comment>
<keyword evidence="11" id="KW-1185">Reference proteome</keyword>
<dbReference type="GO" id="GO:0008199">
    <property type="term" value="F:ferric iron binding"/>
    <property type="evidence" value="ECO:0007669"/>
    <property type="project" value="InterPro"/>
</dbReference>
<dbReference type="InterPro" id="IPR001519">
    <property type="entry name" value="Ferritin"/>
</dbReference>
<dbReference type="SUPFAM" id="SSF47240">
    <property type="entry name" value="Ferritin-like"/>
    <property type="match status" value="1"/>
</dbReference>
<evidence type="ECO:0000256" key="7">
    <source>
        <dbReference type="ARBA" id="ARBA00047990"/>
    </source>
</evidence>
<evidence type="ECO:0000256" key="6">
    <source>
        <dbReference type="ARBA" id="ARBA00023004"/>
    </source>
</evidence>
<dbReference type="PANTHER" id="PTHR11431">
    <property type="entry name" value="FERRITIN"/>
    <property type="match status" value="1"/>
</dbReference>
<evidence type="ECO:0000256" key="4">
    <source>
        <dbReference type="ARBA" id="ARBA00022723"/>
    </source>
</evidence>
<evidence type="ECO:0000313" key="11">
    <source>
        <dbReference type="Proteomes" id="UP000092124"/>
    </source>
</evidence>
<dbReference type="EMBL" id="LZPO01017378">
    <property type="protein sequence ID" value="OBS80350.1"/>
    <property type="molecule type" value="Genomic_DNA"/>
</dbReference>
<evidence type="ECO:0000256" key="8">
    <source>
        <dbReference type="RuleBase" id="RU361145"/>
    </source>
</evidence>
<evidence type="ECO:0000313" key="10">
    <source>
        <dbReference type="EMBL" id="OBS80350.1"/>
    </source>
</evidence>
<organism evidence="10 11">
    <name type="scientific">Neotoma lepida</name>
    <name type="common">Desert woodrat</name>
    <dbReference type="NCBI Taxonomy" id="56216"/>
    <lineage>
        <taxon>Eukaryota</taxon>
        <taxon>Metazoa</taxon>
        <taxon>Chordata</taxon>
        <taxon>Craniata</taxon>
        <taxon>Vertebrata</taxon>
        <taxon>Euteleostomi</taxon>
        <taxon>Mammalia</taxon>
        <taxon>Eutheria</taxon>
        <taxon>Euarchontoglires</taxon>
        <taxon>Glires</taxon>
        <taxon>Rodentia</taxon>
        <taxon>Myomorpha</taxon>
        <taxon>Muroidea</taxon>
        <taxon>Cricetidae</taxon>
        <taxon>Neotominae</taxon>
        <taxon>Neotoma</taxon>
    </lineage>
</organism>
<evidence type="ECO:0000256" key="1">
    <source>
        <dbReference type="ARBA" id="ARBA00004419"/>
    </source>
</evidence>
<dbReference type="GO" id="GO:0005776">
    <property type="term" value="C:autophagosome"/>
    <property type="evidence" value="ECO:0007669"/>
    <property type="project" value="UniProtKB-SubCell"/>
</dbReference>
<evidence type="ECO:0000256" key="5">
    <source>
        <dbReference type="ARBA" id="ARBA00023002"/>
    </source>
</evidence>
<protein>
    <recommendedName>
        <fullName evidence="8">Ferritin</fullName>
    </recommendedName>
</protein>
<dbReference type="STRING" id="56216.A0A1A6HQS8"/>
<feature type="non-terminal residue" evidence="10">
    <location>
        <position position="95"/>
    </location>
</feature>
<keyword evidence="5" id="KW-0560">Oxidoreductase</keyword>
<dbReference type="PANTHER" id="PTHR11431:SF37">
    <property type="entry name" value="FERRITIN HEAVY CHAIN"/>
    <property type="match status" value="1"/>
</dbReference>
<gene>
    <name evidence="10" type="ORF">A6R68_21450</name>
</gene>
<name>A0A1A6HQS8_NEOLE</name>
<comment type="subcellular location">
    <subcellularLocation>
        <location evidence="1">Cytoplasmic vesicle</location>
        <location evidence="1">Autophagosome</location>
    </subcellularLocation>
</comment>
<dbReference type="InterPro" id="IPR009040">
    <property type="entry name" value="Ferritin-like_diiron"/>
</dbReference>
<sequence length="95" mass="11159">MKLDHNDLESMLNLVECALHLKKCVNQSLLQLHILVTDKNDPHLCDFIETHYLNEEVKSINELEGYVREREYGASNMVQKNVIEKQMFELYIHTG</sequence>
<dbReference type="InterPro" id="IPR014034">
    <property type="entry name" value="Ferritin_CS"/>
</dbReference>
<dbReference type="GO" id="GO:0008198">
    <property type="term" value="F:ferrous iron binding"/>
    <property type="evidence" value="ECO:0007669"/>
    <property type="project" value="TreeGrafter"/>
</dbReference>
<dbReference type="PROSITE" id="PS50905">
    <property type="entry name" value="FERRITIN_LIKE"/>
    <property type="match status" value="1"/>
</dbReference>
<dbReference type="OrthoDB" id="186462at2759"/>
<keyword evidence="3 8" id="KW-0409">Iron storage</keyword>
<dbReference type="AlphaFoldDB" id="A0A1A6HQS8"/>
<comment type="function">
    <text evidence="8">Stores iron in a soluble, non-toxic, readily available form. Important for iron homeostasis. Iron is taken up in the ferrous form and deposited as ferric hydroxides after oxidation.</text>
</comment>
<feature type="domain" description="Ferritin-like diiron" evidence="9">
    <location>
        <begin position="1"/>
        <end position="74"/>
    </location>
</feature>
<dbReference type="InterPro" id="IPR009078">
    <property type="entry name" value="Ferritin-like_SF"/>
</dbReference>
<dbReference type="Proteomes" id="UP000092124">
    <property type="component" value="Unassembled WGS sequence"/>
</dbReference>
<dbReference type="Gene3D" id="1.20.1260.10">
    <property type="match status" value="1"/>
</dbReference>
<evidence type="ECO:0000256" key="2">
    <source>
        <dbReference type="ARBA" id="ARBA00007513"/>
    </source>
</evidence>
<evidence type="ECO:0000256" key="3">
    <source>
        <dbReference type="ARBA" id="ARBA00022434"/>
    </source>
</evidence>
<dbReference type="GO" id="GO:0004322">
    <property type="term" value="F:ferroxidase activity"/>
    <property type="evidence" value="ECO:0007669"/>
    <property type="project" value="UniProtKB-EC"/>
</dbReference>
<dbReference type="PROSITE" id="PS00204">
    <property type="entry name" value="FERRITIN_2"/>
    <property type="match status" value="1"/>
</dbReference>